<dbReference type="RefSeq" id="WP_377974499.1">
    <property type="nucleotide sequence ID" value="NZ_JBBKYA010000001.1"/>
</dbReference>
<comment type="caution">
    <text evidence="3">The sequence shown here is derived from an EMBL/GenBank/DDBJ whole genome shotgun (WGS) entry which is preliminary data.</text>
</comment>
<feature type="domain" description="Amidohydrolase-related" evidence="2">
    <location>
        <begin position="282"/>
        <end position="412"/>
    </location>
</feature>
<organism evidence="3 4">
    <name type="scientific">Aquirufa echingensis</name>
    <dbReference type="NCBI Taxonomy" id="3096516"/>
    <lineage>
        <taxon>Bacteria</taxon>
        <taxon>Pseudomonadati</taxon>
        <taxon>Bacteroidota</taxon>
        <taxon>Cytophagia</taxon>
        <taxon>Cytophagales</taxon>
        <taxon>Flectobacillaceae</taxon>
        <taxon>Aquirufa</taxon>
    </lineage>
</organism>
<dbReference type="SUPFAM" id="SSF51556">
    <property type="entry name" value="Metallo-dependent hydrolases"/>
    <property type="match status" value="1"/>
</dbReference>
<evidence type="ECO:0000313" key="3">
    <source>
        <dbReference type="EMBL" id="MFD3274909.1"/>
    </source>
</evidence>
<protein>
    <submittedName>
        <fullName evidence="3">Amidohydrolase family protein</fullName>
    </submittedName>
</protein>
<sequence>MKKLLIPIFCFLGLSLMAQETMHPSPAQTKKIVITGATLHIGNGQVISNGTVSIDKGKLTILSSAPAISADVEHIDATGKHIYPGVIAPNTNLGLVEVSSTKSTVDFDELGEMNPNIRSIVAYNTDSKVINTLRTNGVLLAQIVPQGGLISGSSTIVQLDAWNWEDAAYALDNGVHMTFPALINRPNGGGGRRGGDSDPVKAGLERIETARVFFREAKAYLNEKSHASVNLKFEATKGLFDRSKSLYVHCDLVKEMLTAIDFAKEFNFKLVIAGGTDSWMIADILAANQVAVILHEPHALPAAEDDAVDQPYKTGAQLQKAGVLFTICQDSGDGYTQIRNLPFLAGTMAAYGLTREEALSAITLNPAKILGIADRTGSLENGKDANIVICQGDLLDMKSSVVTHAFIQGRAVDLNNKHTQLYNRYKYKYNL</sequence>
<dbReference type="InterPro" id="IPR051781">
    <property type="entry name" value="Metallo-dep_Hydrolase"/>
</dbReference>
<dbReference type="SUPFAM" id="SSF51338">
    <property type="entry name" value="Composite domain of metallo-dependent hydrolases"/>
    <property type="match status" value="1"/>
</dbReference>
<feature type="chain" id="PRO_5046205241" evidence="1">
    <location>
        <begin position="19"/>
        <end position="431"/>
    </location>
</feature>
<dbReference type="PANTHER" id="PTHR43135">
    <property type="entry name" value="ALPHA-D-RIBOSE 1-METHYLPHOSPHONATE 5-TRIPHOSPHATE DIPHOSPHATASE"/>
    <property type="match status" value="1"/>
</dbReference>
<feature type="signal peptide" evidence="1">
    <location>
        <begin position="1"/>
        <end position="18"/>
    </location>
</feature>
<dbReference type="InterPro" id="IPR006680">
    <property type="entry name" value="Amidohydro-rel"/>
</dbReference>
<dbReference type="InterPro" id="IPR032466">
    <property type="entry name" value="Metal_Hydrolase"/>
</dbReference>
<evidence type="ECO:0000313" key="4">
    <source>
        <dbReference type="Proteomes" id="UP001598114"/>
    </source>
</evidence>
<dbReference type="Gene3D" id="3.20.20.140">
    <property type="entry name" value="Metal-dependent hydrolases"/>
    <property type="match status" value="1"/>
</dbReference>
<reference evidence="3 4" key="1">
    <citation type="submission" date="2024-03" db="EMBL/GenBank/DDBJ databases">
        <title>Aquirufa genome sequencing.</title>
        <authorList>
            <person name="Pitt A."/>
            <person name="Hahn M.W."/>
        </authorList>
    </citation>
    <scope>NUCLEOTIDE SEQUENCE [LARGE SCALE GENOMIC DNA]</scope>
    <source>
        <strain evidence="3 4">PLAD-142S6K</strain>
    </source>
</reference>
<evidence type="ECO:0000256" key="1">
    <source>
        <dbReference type="SAM" id="SignalP"/>
    </source>
</evidence>
<accession>A0ABW6CVV6</accession>
<evidence type="ECO:0000259" key="2">
    <source>
        <dbReference type="Pfam" id="PF01979"/>
    </source>
</evidence>
<dbReference type="InterPro" id="IPR011059">
    <property type="entry name" value="Metal-dep_hydrolase_composite"/>
</dbReference>
<dbReference type="EMBL" id="JBBKYA010000001">
    <property type="protein sequence ID" value="MFD3274909.1"/>
    <property type="molecule type" value="Genomic_DNA"/>
</dbReference>
<proteinExistence type="predicted"/>
<dbReference type="PANTHER" id="PTHR43135:SF3">
    <property type="entry name" value="ALPHA-D-RIBOSE 1-METHYLPHOSPHONATE 5-TRIPHOSPHATE DIPHOSPHATASE"/>
    <property type="match status" value="1"/>
</dbReference>
<name>A0ABW6CVV6_9BACT</name>
<dbReference type="Pfam" id="PF01979">
    <property type="entry name" value="Amidohydro_1"/>
    <property type="match status" value="1"/>
</dbReference>
<dbReference type="Proteomes" id="UP001598114">
    <property type="component" value="Unassembled WGS sequence"/>
</dbReference>
<gene>
    <name evidence="3" type="ORF">SKC38_01555</name>
</gene>
<keyword evidence="4" id="KW-1185">Reference proteome</keyword>
<keyword evidence="1" id="KW-0732">Signal</keyword>